<evidence type="ECO:0000256" key="8">
    <source>
        <dbReference type="ARBA" id="ARBA00022967"/>
    </source>
</evidence>
<name>A0ABS4W9N4_9MICC</name>
<gene>
    <name evidence="11" type="ORF">JOF46_000817</name>
</gene>
<dbReference type="RefSeq" id="WP_209906158.1">
    <property type="nucleotide sequence ID" value="NZ_BAAAMI010000019.1"/>
</dbReference>
<evidence type="ECO:0000313" key="11">
    <source>
        <dbReference type="EMBL" id="MBP2372905.1"/>
    </source>
</evidence>
<comment type="caution">
    <text evidence="11">The sequence shown here is derived from an EMBL/GenBank/DDBJ whole genome shotgun (WGS) entry which is preliminary data.</text>
</comment>
<dbReference type="SUPFAM" id="SSF52540">
    <property type="entry name" value="P-loop containing nucleoside triphosphate hydrolases"/>
    <property type="match status" value="1"/>
</dbReference>
<dbReference type="Pfam" id="PF00005">
    <property type="entry name" value="ABC_tran"/>
    <property type="match status" value="1"/>
</dbReference>
<reference evidence="11 12" key="1">
    <citation type="submission" date="2021-03" db="EMBL/GenBank/DDBJ databases">
        <title>Sequencing the genomes of 1000 actinobacteria strains.</title>
        <authorList>
            <person name="Klenk H.-P."/>
        </authorList>
    </citation>
    <scope>NUCLEOTIDE SEQUENCE [LARGE SCALE GENOMIC DNA]</scope>
    <source>
        <strain evidence="11 12">DSM 15454</strain>
    </source>
</reference>
<evidence type="ECO:0000256" key="3">
    <source>
        <dbReference type="ARBA" id="ARBA00022448"/>
    </source>
</evidence>
<organism evidence="11 12">
    <name type="scientific">Paeniglutamicibacter psychrophenolicus</name>
    <dbReference type="NCBI Taxonomy" id="257454"/>
    <lineage>
        <taxon>Bacteria</taxon>
        <taxon>Bacillati</taxon>
        <taxon>Actinomycetota</taxon>
        <taxon>Actinomycetes</taxon>
        <taxon>Micrococcales</taxon>
        <taxon>Micrococcaceae</taxon>
        <taxon>Paeniglutamicibacter</taxon>
    </lineage>
</organism>
<keyword evidence="8" id="KW-1278">Translocase</keyword>
<evidence type="ECO:0000256" key="6">
    <source>
        <dbReference type="ARBA" id="ARBA00022741"/>
    </source>
</evidence>
<proteinExistence type="inferred from homology"/>
<evidence type="ECO:0000313" key="12">
    <source>
        <dbReference type="Proteomes" id="UP000766570"/>
    </source>
</evidence>
<dbReference type="PANTHER" id="PTHR43297">
    <property type="entry name" value="OLIGOPEPTIDE TRANSPORT ATP-BINDING PROTEIN APPD"/>
    <property type="match status" value="1"/>
</dbReference>
<evidence type="ECO:0000256" key="1">
    <source>
        <dbReference type="ARBA" id="ARBA00004202"/>
    </source>
</evidence>
<protein>
    <submittedName>
        <fullName evidence="11">ABC-type dipeptide/oligopeptide/nickel transport system ATPase component</fullName>
    </submittedName>
</protein>
<evidence type="ECO:0000256" key="5">
    <source>
        <dbReference type="ARBA" id="ARBA00022519"/>
    </source>
</evidence>
<keyword evidence="6" id="KW-0547">Nucleotide-binding</keyword>
<keyword evidence="12" id="KW-1185">Reference proteome</keyword>
<evidence type="ECO:0000256" key="2">
    <source>
        <dbReference type="ARBA" id="ARBA00005417"/>
    </source>
</evidence>
<accession>A0ABS4W9N4</accession>
<comment type="subcellular location">
    <subcellularLocation>
        <location evidence="1">Cell membrane</location>
        <topology evidence="1">Peripheral membrane protein</topology>
    </subcellularLocation>
</comment>
<keyword evidence="7" id="KW-0067">ATP-binding</keyword>
<sequence length="284" mass="30613">MNVGEKVLLEVCDLNVDILKAQGPSRVVHSLSFSLEAGKTLGVVGESGSGKSMTATAIMGILPDVAVASGKILYKGINLLTATSAERRKLSGSEIGFIFQEPMSALHPTMTIGEQMIRPMRMHLGLSKKQARDRASDLLDLVGIPPTRGVQGSYVHQLSGGMRQRVMIAMSISCNPALLIADEPTTALDATIQKQILDLLLKLRDDLDLALILISHDLGLVSQYTDDVVVMLDGYEMEQGATQEVIANPKSGYTQGLLEAAPRLGRQPHRLPVIDKSIYSKVTI</sequence>
<dbReference type="CDD" id="cd03257">
    <property type="entry name" value="ABC_NikE_OppD_transporters"/>
    <property type="match status" value="1"/>
</dbReference>
<dbReference type="InterPro" id="IPR017871">
    <property type="entry name" value="ABC_transporter-like_CS"/>
</dbReference>
<keyword evidence="3" id="KW-0813">Transport</keyword>
<dbReference type="Gene3D" id="3.40.50.300">
    <property type="entry name" value="P-loop containing nucleotide triphosphate hydrolases"/>
    <property type="match status" value="1"/>
</dbReference>
<dbReference type="SMART" id="SM00382">
    <property type="entry name" value="AAA"/>
    <property type="match status" value="1"/>
</dbReference>
<dbReference type="InterPro" id="IPR050388">
    <property type="entry name" value="ABC_Ni/Peptide_Import"/>
</dbReference>
<evidence type="ECO:0000256" key="7">
    <source>
        <dbReference type="ARBA" id="ARBA00022840"/>
    </source>
</evidence>
<dbReference type="PROSITE" id="PS00211">
    <property type="entry name" value="ABC_TRANSPORTER_1"/>
    <property type="match status" value="1"/>
</dbReference>
<dbReference type="InterPro" id="IPR003439">
    <property type="entry name" value="ABC_transporter-like_ATP-bd"/>
</dbReference>
<evidence type="ECO:0000256" key="9">
    <source>
        <dbReference type="ARBA" id="ARBA00023136"/>
    </source>
</evidence>
<dbReference type="InterPro" id="IPR027417">
    <property type="entry name" value="P-loop_NTPase"/>
</dbReference>
<comment type="similarity">
    <text evidence="2">Belongs to the ABC transporter superfamily.</text>
</comment>
<feature type="domain" description="ABC transporter" evidence="10">
    <location>
        <begin position="9"/>
        <end position="258"/>
    </location>
</feature>
<keyword evidence="4" id="KW-1003">Cell membrane</keyword>
<keyword evidence="9" id="KW-0472">Membrane</keyword>
<dbReference type="PROSITE" id="PS50893">
    <property type="entry name" value="ABC_TRANSPORTER_2"/>
    <property type="match status" value="1"/>
</dbReference>
<keyword evidence="5" id="KW-0997">Cell inner membrane</keyword>
<dbReference type="InterPro" id="IPR003593">
    <property type="entry name" value="AAA+_ATPase"/>
</dbReference>
<evidence type="ECO:0000256" key="4">
    <source>
        <dbReference type="ARBA" id="ARBA00022475"/>
    </source>
</evidence>
<dbReference type="Proteomes" id="UP000766570">
    <property type="component" value="Unassembled WGS sequence"/>
</dbReference>
<dbReference type="PANTHER" id="PTHR43297:SF14">
    <property type="entry name" value="ATPASE AAA-TYPE CORE DOMAIN-CONTAINING PROTEIN"/>
    <property type="match status" value="1"/>
</dbReference>
<evidence type="ECO:0000259" key="10">
    <source>
        <dbReference type="PROSITE" id="PS50893"/>
    </source>
</evidence>
<dbReference type="EMBL" id="JAGIOE010000001">
    <property type="protein sequence ID" value="MBP2372905.1"/>
    <property type="molecule type" value="Genomic_DNA"/>
</dbReference>